<proteinExistence type="predicted"/>
<evidence type="ECO:0000313" key="1">
    <source>
        <dbReference type="EMBL" id="KPD30364.1"/>
    </source>
</evidence>
<gene>
    <name evidence="1" type="ORF">AN926_07195</name>
</gene>
<evidence type="ECO:0000313" key="2">
    <source>
        <dbReference type="Proteomes" id="UP000053099"/>
    </source>
</evidence>
<dbReference type="EMBL" id="LJJR01000018">
    <property type="protein sequence ID" value="KPD30364.1"/>
    <property type="molecule type" value="Genomic_DNA"/>
</dbReference>
<organism evidence="1 2">
    <name type="scientific">Thermus scotoductus</name>
    <dbReference type="NCBI Taxonomy" id="37636"/>
    <lineage>
        <taxon>Bacteria</taxon>
        <taxon>Thermotogati</taxon>
        <taxon>Deinococcota</taxon>
        <taxon>Deinococci</taxon>
        <taxon>Thermales</taxon>
        <taxon>Thermaceae</taxon>
        <taxon>Thermus</taxon>
    </lineage>
</organism>
<sequence length="130" mass="14837">MAREKPGLTPEERAALTEAEVLRTIEAFPEPDRTLALRLHTLIQHWAPELSPRLWYGMPAYAWKGKVLCFFQPAHKFKTRYATLGFTDLAQLDEGTFWPVAFAVKALGQEEEEKVRQLLRKALGEGLEEA</sequence>
<dbReference type="PATRIC" id="fig|37636.3.peg.511"/>
<name>A0A0N1KQZ2_THESC</name>
<dbReference type="Proteomes" id="UP000053099">
    <property type="component" value="Unassembled WGS sequence"/>
</dbReference>
<reference evidence="1 2" key="1">
    <citation type="submission" date="2015-09" db="EMBL/GenBank/DDBJ databases">
        <title>Draft genome sequence of Thermus scotoductus strain K1 isolated from a geothermal spring in Nagorno-Karabakh, Armenia.</title>
        <authorList>
            <person name="Saghatelyan A."/>
            <person name="Poghosyan L."/>
            <person name="Panosyan H."/>
            <person name="Birkeland N.-K."/>
        </authorList>
    </citation>
    <scope>NUCLEOTIDE SEQUENCE [LARGE SCALE GENOMIC DNA]</scope>
    <source>
        <strain evidence="1 2">K1</strain>
    </source>
</reference>
<dbReference type="SUPFAM" id="SSF159888">
    <property type="entry name" value="YdhG-like"/>
    <property type="match status" value="1"/>
</dbReference>
<protein>
    <submittedName>
        <fullName evidence="1">Uncharacterized protein</fullName>
    </submittedName>
</protein>
<dbReference type="Gene3D" id="3.90.1150.200">
    <property type="match status" value="1"/>
</dbReference>
<dbReference type="AlphaFoldDB" id="A0A0N1KQZ2"/>
<comment type="caution">
    <text evidence="1">The sequence shown here is derived from an EMBL/GenBank/DDBJ whole genome shotgun (WGS) entry which is preliminary data.</text>
</comment>
<accession>A0A0N1KQZ2</accession>